<keyword evidence="4" id="KW-1185">Reference proteome</keyword>
<dbReference type="AlphaFoldDB" id="A0A8J3XQ41"/>
<dbReference type="EMBL" id="BOOQ01000052">
    <property type="protein sequence ID" value="GII50422.1"/>
    <property type="molecule type" value="Genomic_DNA"/>
</dbReference>
<evidence type="ECO:0000313" key="3">
    <source>
        <dbReference type="EMBL" id="GII50422.1"/>
    </source>
</evidence>
<dbReference type="Proteomes" id="UP000644610">
    <property type="component" value="Unassembled WGS sequence"/>
</dbReference>
<name>A0A8J3XQ41_9ACTN</name>
<dbReference type="Pfam" id="PF14414">
    <property type="entry name" value="WHH"/>
    <property type="match status" value="1"/>
</dbReference>
<evidence type="ECO:0000256" key="1">
    <source>
        <dbReference type="SAM" id="MobiDB-lite"/>
    </source>
</evidence>
<keyword evidence="2" id="KW-0472">Membrane</keyword>
<evidence type="ECO:0000256" key="2">
    <source>
        <dbReference type="SAM" id="Phobius"/>
    </source>
</evidence>
<dbReference type="InterPro" id="IPR032869">
    <property type="entry name" value="WHH_dom_containing"/>
</dbReference>
<evidence type="ECO:0000313" key="4">
    <source>
        <dbReference type="Proteomes" id="UP000644610"/>
    </source>
</evidence>
<accession>A0A8J3XQ41</accession>
<feature type="transmembrane region" description="Helical" evidence="2">
    <location>
        <begin position="442"/>
        <end position="464"/>
    </location>
</feature>
<feature type="transmembrane region" description="Helical" evidence="2">
    <location>
        <begin position="412"/>
        <end position="436"/>
    </location>
</feature>
<keyword evidence="2" id="KW-0812">Transmembrane</keyword>
<sequence>MDTLLRVQRSAGNSAVTSAVQQRSGAAAAPGRPGVMAAAVQRCAPKDPGCDCPAEDKQAAQGMPTHDPGLTEEPPVQRVMDDRHQPGQPTVQRAPPAAVQAGVSFQGRFFASDPAQLRTALEILVVEKGAEAAESFAYAFLRMGMEDRLRLQLKGTDPALIDQVQAAFEPVLQKFQKERNTYVESFRDEAAAGAQIVLTRSRDALNKERDKYTGEGWPVEEPDVDGLRAAAKALAVRRRSADAAATKAKDAFGVMRRQLQTPAHPGSFAPAPIVPYFPDPALREAAGTTNEAWYQEEQSYAKLRTTHEATFPALAMYTDNEDGKAASRLEDLPTWGILADRRLKKNVVTEIDSRIGDNLTASRSLNDKEKAWELPKVVDLTLKGKQAKPFEEKWVRHRVSQVHEEAAERQRLLAAITVGFAVAAGILTAGAAAAPAGLAGTALLAGLATAAQAGTTALTIATAYQELMDYRFKKATQETSLDRADSIAGDDPSFLWLAVTLVGAIAEVSALKAAFVTLKGSIQAARAARNTVGLAEEVVKIRELTPAAGESITNRVKAEIDAMAPQVADPGTLKATAGLSSDRLAQQPDLLRHEFQLAQSSPARRAIQGEVYSEEVILENGHVWRKQRENGRWCRFSSDPLCFIFGETGDGHIDSFSAPRKARQGEWSGVPGKSDFTPNDPVALIRARYRPIPYRNGYPDFSQFAEERALIPRDQYAIPDRNLHERLADRALARSRGWLLANGDPDVARAVAFRTNPADPLTWHHVEGDNVLLLVPRPIHRAAQHAGGFSIPALPY</sequence>
<reference evidence="3" key="1">
    <citation type="submission" date="2021-01" db="EMBL/GenBank/DDBJ databases">
        <title>Whole genome shotgun sequence of Planotetraspora silvatica NBRC 100141.</title>
        <authorList>
            <person name="Komaki H."/>
            <person name="Tamura T."/>
        </authorList>
    </citation>
    <scope>NUCLEOTIDE SEQUENCE</scope>
    <source>
        <strain evidence="3">NBRC 100141</strain>
    </source>
</reference>
<feature type="compositionally biased region" description="Polar residues" evidence="1">
    <location>
        <begin position="10"/>
        <end position="24"/>
    </location>
</feature>
<comment type="caution">
    <text evidence="3">The sequence shown here is derived from an EMBL/GenBank/DDBJ whole genome shotgun (WGS) entry which is preliminary data.</text>
</comment>
<keyword evidence="2" id="KW-1133">Transmembrane helix</keyword>
<proteinExistence type="predicted"/>
<feature type="region of interest" description="Disordered" evidence="1">
    <location>
        <begin position="9"/>
        <end position="32"/>
    </location>
</feature>
<organism evidence="3 4">
    <name type="scientific">Planotetraspora silvatica</name>
    <dbReference type="NCBI Taxonomy" id="234614"/>
    <lineage>
        <taxon>Bacteria</taxon>
        <taxon>Bacillati</taxon>
        <taxon>Actinomycetota</taxon>
        <taxon>Actinomycetes</taxon>
        <taxon>Streptosporangiales</taxon>
        <taxon>Streptosporangiaceae</taxon>
        <taxon>Planotetraspora</taxon>
    </lineage>
</organism>
<protein>
    <submittedName>
        <fullName evidence="3">Uncharacterized protein</fullName>
    </submittedName>
</protein>
<gene>
    <name evidence="3" type="ORF">Psi02_68460</name>
</gene>